<dbReference type="Gene3D" id="3.30.1490.190">
    <property type="match status" value="1"/>
</dbReference>
<protein>
    <submittedName>
        <fullName evidence="7">Fur family ferric uptake transcriptional regulator</fullName>
    </submittedName>
</protein>
<dbReference type="Pfam" id="PF01475">
    <property type="entry name" value="FUR"/>
    <property type="match status" value="1"/>
</dbReference>
<evidence type="ECO:0000256" key="1">
    <source>
        <dbReference type="ARBA" id="ARBA00007957"/>
    </source>
</evidence>
<dbReference type="InterPro" id="IPR002481">
    <property type="entry name" value="FUR"/>
</dbReference>
<evidence type="ECO:0000256" key="3">
    <source>
        <dbReference type="ARBA" id="ARBA00022833"/>
    </source>
</evidence>
<evidence type="ECO:0000313" key="8">
    <source>
        <dbReference type="Proteomes" id="UP000633509"/>
    </source>
</evidence>
<evidence type="ECO:0000256" key="6">
    <source>
        <dbReference type="ARBA" id="ARBA00023163"/>
    </source>
</evidence>
<dbReference type="PANTHER" id="PTHR33202:SF22">
    <property type="entry name" value="HYDROGEN PEROXIDE SENSITIVE REPRESSOR"/>
    <property type="match status" value="1"/>
</dbReference>
<dbReference type="InterPro" id="IPR043135">
    <property type="entry name" value="Fur_C"/>
</dbReference>
<dbReference type="SUPFAM" id="SSF46785">
    <property type="entry name" value="Winged helix' DNA-binding domain"/>
    <property type="match status" value="1"/>
</dbReference>
<keyword evidence="4" id="KW-0805">Transcription regulation</keyword>
<keyword evidence="6" id="KW-0804">Transcription</keyword>
<keyword evidence="2" id="KW-0678">Repressor</keyword>
<gene>
    <name evidence="7" type="ORF">H4W80_002002</name>
</gene>
<dbReference type="Gene3D" id="1.10.10.10">
    <property type="entry name" value="Winged helix-like DNA-binding domain superfamily/Winged helix DNA-binding domain"/>
    <property type="match status" value="1"/>
</dbReference>
<sequence>MSEGEDLGETLTRLGLRRTVPRLTILTALRDAATHLSVPRLHRLVISAYEMISVSTVYRNVTVMTARGVLHSVDHAGETLFGLAATPHHHLICRRCDVLVELPADRLAPAEAAVMESTGFAMDPVGQVLRGYCRRCRRDALA</sequence>
<organism evidence="7 8">
    <name type="scientific">Nonomuraea angiospora</name>
    <dbReference type="NCBI Taxonomy" id="46172"/>
    <lineage>
        <taxon>Bacteria</taxon>
        <taxon>Bacillati</taxon>
        <taxon>Actinomycetota</taxon>
        <taxon>Actinomycetes</taxon>
        <taxon>Streptosporangiales</taxon>
        <taxon>Streptosporangiaceae</taxon>
        <taxon>Nonomuraea</taxon>
    </lineage>
</organism>
<dbReference type="RefSeq" id="WP_192784798.1">
    <property type="nucleotide sequence ID" value="NZ_JADBEK010000001.1"/>
</dbReference>
<keyword evidence="5" id="KW-0238">DNA-binding</keyword>
<evidence type="ECO:0000256" key="4">
    <source>
        <dbReference type="ARBA" id="ARBA00023015"/>
    </source>
</evidence>
<keyword evidence="3" id="KW-0862">Zinc</keyword>
<name>A0ABR9LSV6_9ACTN</name>
<comment type="similarity">
    <text evidence="1">Belongs to the Fur family.</text>
</comment>
<dbReference type="CDD" id="cd07153">
    <property type="entry name" value="Fur_like"/>
    <property type="match status" value="1"/>
</dbReference>
<dbReference type="PANTHER" id="PTHR33202">
    <property type="entry name" value="ZINC UPTAKE REGULATION PROTEIN"/>
    <property type="match status" value="1"/>
</dbReference>
<proteinExistence type="inferred from homology"/>
<dbReference type="Proteomes" id="UP000633509">
    <property type="component" value="Unassembled WGS sequence"/>
</dbReference>
<dbReference type="EMBL" id="JADBEK010000001">
    <property type="protein sequence ID" value="MBE1583744.1"/>
    <property type="molecule type" value="Genomic_DNA"/>
</dbReference>
<keyword evidence="8" id="KW-1185">Reference proteome</keyword>
<evidence type="ECO:0000256" key="2">
    <source>
        <dbReference type="ARBA" id="ARBA00022491"/>
    </source>
</evidence>
<comment type="caution">
    <text evidence="7">The sequence shown here is derived from an EMBL/GenBank/DDBJ whole genome shotgun (WGS) entry which is preliminary data.</text>
</comment>
<dbReference type="InterPro" id="IPR036388">
    <property type="entry name" value="WH-like_DNA-bd_sf"/>
</dbReference>
<accession>A0ABR9LSV6</accession>
<dbReference type="InterPro" id="IPR036390">
    <property type="entry name" value="WH_DNA-bd_sf"/>
</dbReference>
<evidence type="ECO:0000256" key="5">
    <source>
        <dbReference type="ARBA" id="ARBA00023125"/>
    </source>
</evidence>
<evidence type="ECO:0000313" key="7">
    <source>
        <dbReference type="EMBL" id="MBE1583744.1"/>
    </source>
</evidence>
<reference evidence="7 8" key="1">
    <citation type="submission" date="2020-10" db="EMBL/GenBank/DDBJ databases">
        <title>Sequencing the genomes of 1000 actinobacteria strains.</title>
        <authorList>
            <person name="Klenk H.-P."/>
        </authorList>
    </citation>
    <scope>NUCLEOTIDE SEQUENCE [LARGE SCALE GENOMIC DNA]</scope>
    <source>
        <strain evidence="7 8">DSM 43173</strain>
    </source>
</reference>